<dbReference type="OrthoDB" id="3777615at2759"/>
<organism evidence="2 3">
    <name type="scientific">Phaeosphaeria nodorum (strain SN15 / ATCC MYA-4574 / FGSC 10173)</name>
    <name type="common">Glume blotch fungus</name>
    <name type="synonym">Parastagonospora nodorum</name>
    <dbReference type="NCBI Taxonomy" id="321614"/>
    <lineage>
        <taxon>Eukaryota</taxon>
        <taxon>Fungi</taxon>
        <taxon>Dikarya</taxon>
        <taxon>Ascomycota</taxon>
        <taxon>Pezizomycotina</taxon>
        <taxon>Dothideomycetes</taxon>
        <taxon>Pleosporomycetidae</taxon>
        <taxon>Pleosporales</taxon>
        <taxon>Pleosporineae</taxon>
        <taxon>Phaeosphaeriaceae</taxon>
        <taxon>Parastagonospora</taxon>
    </lineage>
</organism>
<dbReference type="Proteomes" id="UP000663193">
    <property type="component" value="Chromosome 1"/>
</dbReference>
<dbReference type="VEuPathDB" id="FungiDB:JI435_001110"/>
<dbReference type="AlphaFoldDB" id="A0A7U2ET01"/>
<gene>
    <name evidence="2" type="ORF">JI435_001110</name>
</gene>
<feature type="region of interest" description="Disordered" evidence="1">
    <location>
        <begin position="24"/>
        <end position="49"/>
    </location>
</feature>
<keyword evidence="3" id="KW-1185">Reference proteome</keyword>
<sequence>TIHSTNFNIYINTLAHHNISTMPSFKDSISSTPAGPSPAPTPSSNVPSVPVHETLHGAAAALTSQGLELCPHCFREMKHCNERFEFA</sequence>
<protein>
    <submittedName>
        <fullName evidence="2">Uncharacterized protein</fullName>
    </submittedName>
</protein>
<evidence type="ECO:0000313" key="3">
    <source>
        <dbReference type="Proteomes" id="UP000663193"/>
    </source>
</evidence>
<proteinExistence type="predicted"/>
<feature type="non-terminal residue" evidence="2">
    <location>
        <position position="87"/>
    </location>
</feature>
<accession>A0A7U2ET01</accession>
<reference evidence="3" key="1">
    <citation type="journal article" date="2021" name="BMC Genomics">
        <title>Chromosome-level genome assembly and manually-curated proteome of model necrotroph Parastagonospora nodorum Sn15 reveals a genome-wide trove of candidate effector homologs, and redundancy of virulence-related functions within an accessory chromosome.</title>
        <authorList>
            <person name="Bertazzoni S."/>
            <person name="Jones D.A.B."/>
            <person name="Phan H.T."/>
            <person name="Tan K.-C."/>
            <person name="Hane J.K."/>
        </authorList>
    </citation>
    <scope>NUCLEOTIDE SEQUENCE [LARGE SCALE GENOMIC DNA]</scope>
    <source>
        <strain evidence="3">SN15 / ATCC MYA-4574 / FGSC 10173)</strain>
    </source>
</reference>
<evidence type="ECO:0000256" key="1">
    <source>
        <dbReference type="SAM" id="MobiDB-lite"/>
    </source>
</evidence>
<dbReference type="EMBL" id="CP069023">
    <property type="protein sequence ID" value="QRC90590.1"/>
    <property type="molecule type" value="Genomic_DNA"/>
</dbReference>
<name>A0A7U2ET01_PHANO</name>
<evidence type="ECO:0000313" key="2">
    <source>
        <dbReference type="EMBL" id="QRC90590.1"/>
    </source>
</evidence>